<feature type="region of interest" description="Disordered" evidence="5">
    <location>
        <begin position="209"/>
        <end position="411"/>
    </location>
</feature>
<accession>A0AAD5TNL2</accession>
<feature type="domain" description="Velvet" evidence="6">
    <location>
        <begin position="73"/>
        <end position="467"/>
    </location>
</feature>
<evidence type="ECO:0000256" key="3">
    <source>
        <dbReference type="ARBA" id="ARBA00023163"/>
    </source>
</evidence>
<keyword evidence="2" id="KW-0805">Transcription regulation</keyword>
<evidence type="ECO:0000259" key="6">
    <source>
        <dbReference type="PROSITE" id="PS51821"/>
    </source>
</evidence>
<reference evidence="7" key="1">
    <citation type="submission" date="2020-05" db="EMBL/GenBank/DDBJ databases">
        <title>Phylogenomic resolution of chytrid fungi.</title>
        <authorList>
            <person name="Stajich J.E."/>
            <person name="Amses K."/>
            <person name="Simmons R."/>
            <person name="Seto K."/>
            <person name="Myers J."/>
            <person name="Bonds A."/>
            <person name="Quandt C.A."/>
            <person name="Barry K."/>
            <person name="Liu P."/>
            <person name="Grigoriev I."/>
            <person name="Longcore J.E."/>
            <person name="James T.Y."/>
        </authorList>
    </citation>
    <scope>NUCLEOTIDE SEQUENCE</scope>
    <source>
        <strain evidence="7">JEL0379</strain>
    </source>
</reference>
<dbReference type="EMBL" id="JADGJQ010000010">
    <property type="protein sequence ID" value="KAJ3182091.1"/>
    <property type="molecule type" value="Genomic_DNA"/>
</dbReference>
<dbReference type="GO" id="GO:0005634">
    <property type="term" value="C:nucleus"/>
    <property type="evidence" value="ECO:0007669"/>
    <property type="project" value="UniProtKB-SubCell"/>
</dbReference>
<sequence length="467" mass="51061">MRIASLLQDDHRPNGPTTAAAAAAAYAAATAAAAGVSTTTDAQHPTAPSTSSANDDSNSNQDPAPADLIEGAYKGGRFRLVLRQQPQRARMCGFSDVKDRRLVDPPPVLQLVLIDQHGQQILQKPEELPNWICHVSLHSAFTNEDRNVIVKPVRRPDSATPVTTPLAPPPTAASFDDDPLGSAADRTQQLGTPPLALQESSQAVALLPAFGPPSLDRRGGSLRPWSAHSSSSPVTDIEGQDKNSLAGGASSFSSHHQQHQQQHQQHQQHRHRRGSSPQALPLYPPLSSNRRHLNQHEHYHYHQSHHHQQQQYHSLPQQQQPHLPFSFGRSSSQLAPSPAPPIAGAGTGAAPSSLASSSYHQHHQRPRHHDYRQNVPFNSSLTCSPPPLAPEQNHHRHTHPPQHQQPHHQPVVDTSRYIQTLVGATVASCDPLVDVDGRAGMYFVYNDLSVRPQGSYRLKFLLVHLNL</sequence>
<dbReference type="AlphaFoldDB" id="A0AAD5TNL2"/>
<dbReference type="Pfam" id="PF11754">
    <property type="entry name" value="Velvet"/>
    <property type="match status" value="1"/>
</dbReference>
<dbReference type="InterPro" id="IPR038491">
    <property type="entry name" value="Velvet_dom_sf"/>
</dbReference>
<dbReference type="InterPro" id="IPR021740">
    <property type="entry name" value="Velvet"/>
</dbReference>
<evidence type="ECO:0000313" key="8">
    <source>
        <dbReference type="Proteomes" id="UP001212152"/>
    </source>
</evidence>
<evidence type="ECO:0000256" key="4">
    <source>
        <dbReference type="ARBA" id="ARBA00023242"/>
    </source>
</evidence>
<dbReference type="InterPro" id="IPR037525">
    <property type="entry name" value="Velvet_dom"/>
</dbReference>
<feature type="region of interest" description="Disordered" evidence="5">
    <location>
        <begin position="33"/>
        <end position="69"/>
    </location>
</feature>
<keyword evidence="3" id="KW-0804">Transcription</keyword>
<comment type="subcellular location">
    <subcellularLocation>
        <location evidence="1">Nucleus</location>
    </subcellularLocation>
</comment>
<feature type="region of interest" description="Disordered" evidence="5">
    <location>
        <begin position="152"/>
        <end position="188"/>
    </location>
</feature>
<dbReference type="PANTHER" id="PTHR33572">
    <property type="entry name" value="SPORE DEVELOPMENT REGULATOR VOSA"/>
    <property type="match status" value="1"/>
</dbReference>
<evidence type="ECO:0000313" key="7">
    <source>
        <dbReference type="EMBL" id="KAJ3182091.1"/>
    </source>
</evidence>
<evidence type="ECO:0000256" key="2">
    <source>
        <dbReference type="ARBA" id="ARBA00023015"/>
    </source>
</evidence>
<dbReference type="Proteomes" id="UP001212152">
    <property type="component" value="Unassembled WGS sequence"/>
</dbReference>
<name>A0AAD5TNL2_9FUNG</name>
<keyword evidence="4" id="KW-0539">Nucleus</keyword>
<dbReference type="Gene3D" id="2.60.40.3960">
    <property type="entry name" value="Velvet domain"/>
    <property type="match status" value="2"/>
</dbReference>
<organism evidence="7 8">
    <name type="scientific">Geranomyces variabilis</name>
    <dbReference type="NCBI Taxonomy" id="109894"/>
    <lineage>
        <taxon>Eukaryota</taxon>
        <taxon>Fungi</taxon>
        <taxon>Fungi incertae sedis</taxon>
        <taxon>Chytridiomycota</taxon>
        <taxon>Chytridiomycota incertae sedis</taxon>
        <taxon>Chytridiomycetes</taxon>
        <taxon>Spizellomycetales</taxon>
        <taxon>Powellomycetaceae</taxon>
        <taxon>Geranomyces</taxon>
    </lineage>
</organism>
<comment type="caution">
    <text evidence="7">The sequence shown here is derived from an EMBL/GenBank/DDBJ whole genome shotgun (WGS) entry which is preliminary data.</text>
</comment>
<proteinExistence type="predicted"/>
<feature type="compositionally biased region" description="Basic residues" evidence="5">
    <location>
        <begin position="360"/>
        <end position="370"/>
    </location>
</feature>
<dbReference type="PANTHER" id="PTHR33572:SF3">
    <property type="entry name" value="VELVET COMPLEX SUBUNIT B"/>
    <property type="match status" value="1"/>
</dbReference>
<gene>
    <name evidence="7" type="ORF">HDU87_000438</name>
</gene>
<keyword evidence="8" id="KW-1185">Reference proteome</keyword>
<evidence type="ECO:0000256" key="1">
    <source>
        <dbReference type="ARBA" id="ARBA00004123"/>
    </source>
</evidence>
<dbReference type="PROSITE" id="PS51821">
    <property type="entry name" value="VELVET"/>
    <property type="match status" value="1"/>
</dbReference>
<evidence type="ECO:0000256" key="5">
    <source>
        <dbReference type="SAM" id="MobiDB-lite"/>
    </source>
</evidence>
<protein>
    <recommendedName>
        <fullName evidence="6">Velvet domain-containing protein</fullName>
    </recommendedName>
</protein>
<feature type="compositionally biased region" description="Low complexity" evidence="5">
    <location>
        <begin position="309"/>
        <end position="358"/>
    </location>
</feature>
<feature type="compositionally biased region" description="Low complexity" evidence="5">
    <location>
        <begin position="33"/>
        <end position="65"/>
    </location>
</feature>